<evidence type="ECO:0000256" key="4">
    <source>
        <dbReference type="ARBA" id="ARBA00022801"/>
    </source>
</evidence>
<reference evidence="9" key="1">
    <citation type="submission" date="2014-01" db="EMBL/GenBank/DDBJ databases">
        <title>The genome of the white-rot fungus Pycnoporus cinnabarinus: a basidiomycete model with a versatile arsenal for lignocellulosic biomass breakdown.</title>
        <authorList>
            <person name="Levasseur A."/>
            <person name="Lomascolo A."/>
            <person name="Ruiz-Duenas F.J."/>
            <person name="Uzan E."/>
            <person name="Piumi F."/>
            <person name="Kues U."/>
            <person name="Ram A.F.J."/>
            <person name="Murat C."/>
            <person name="Haon M."/>
            <person name="Benoit I."/>
            <person name="Arfi Y."/>
            <person name="Chevret D."/>
            <person name="Drula E."/>
            <person name="Kwon M.J."/>
            <person name="Gouret P."/>
            <person name="Lesage-Meessen L."/>
            <person name="Lombard V."/>
            <person name="Mariette J."/>
            <person name="Noirot C."/>
            <person name="Park J."/>
            <person name="Patyshakuliyeva A."/>
            <person name="Wieneger R.A.B."/>
            <person name="Wosten H.A.B."/>
            <person name="Martin F."/>
            <person name="Coutinho P.M."/>
            <person name="de Vries R."/>
            <person name="Martinez A.T."/>
            <person name="Klopp C."/>
            <person name="Pontarotti P."/>
            <person name="Henrissat B."/>
            <person name="Record E."/>
        </authorList>
    </citation>
    <scope>NUCLEOTIDE SEQUENCE [LARGE SCALE GENOMIC DNA]</scope>
    <source>
        <strain evidence="9">BRFM137</strain>
    </source>
</reference>
<evidence type="ECO:0000259" key="7">
    <source>
        <dbReference type="SMART" id="SM00479"/>
    </source>
</evidence>
<dbReference type="InterPro" id="IPR012337">
    <property type="entry name" value="RNaseH-like_sf"/>
</dbReference>
<dbReference type="PANTHER" id="PTHR23044">
    <property type="entry name" value="3'-5' EXONUCLEASE ERI1-RELATED"/>
    <property type="match status" value="1"/>
</dbReference>
<gene>
    <name evidence="9" type="ORF">BN946_scf185007.g287</name>
</gene>
<keyword evidence="4" id="KW-0378">Hydrolase</keyword>
<dbReference type="InterPro" id="IPR051274">
    <property type="entry name" value="3-5_Exoribonuclease"/>
</dbReference>
<organism evidence="9 10">
    <name type="scientific">Pycnoporus cinnabarinus</name>
    <name type="common">Cinnabar-red polypore</name>
    <name type="synonym">Trametes cinnabarina</name>
    <dbReference type="NCBI Taxonomy" id="5643"/>
    <lineage>
        <taxon>Eukaryota</taxon>
        <taxon>Fungi</taxon>
        <taxon>Dikarya</taxon>
        <taxon>Basidiomycota</taxon>
        <taxon>Agaricomycotina</taxon>
        <taxon>Agaricomycetes</taxon>
        <taxon>Polyporales</taxon>
        <taxon>Polyporaceae</taxon>
        <taxon>Trametes</taxon>
    </lineage>
</organism>
<evidence type="ECO:0000313" key="10">
    <source>
        <dbReference type="Proteomes" id="UP000029665"/>
    </source>
</evidence>
<keyword evidence="3 6" id="KW-0732">Signal</keyword>
<dbReference type="InterPro" id="IPR036846">
    <property type="entry name" value="GM2-AP_sf"/>
</dbReference>
<comment type="caution">
    <text evidence="9">The sequence shown here is derived from an EMBL/GenBank/DDBJ whole genome shotgun (WGS) entry which is preliminary data.</text>
</comment>
<dbReference type="SUPFAM" id="SSF81296">
    <property type="entry name" value="E set domains"/>
    <property type="match status" value="1"/>
</dbReference>
<dbReference type="InterPro" id="IPR047201">
    <property type="entry name" value="ERI-1_3'hExo-like"/>
</dbReference>
<dbReference type="CDD" id="cd06133">
    <property type="entry name" value="ERI-1_3'hExo_like"/>
    <property type="match status" value="1"/>
</dbReference>
<dbReference type="CDD" id="cd00917">
    <property type="entry name" value="PG-PI_TP"/>
    <property type="match status" value="1"/>
</dbReference>
<dbReference type="PROSITE" id="PS51257">
    <property type="entry name" value="PROKAR_LIPOPROTEIN"/>
    <property type="match status" value="1"/>
</dbReference>
<protein>
    <recommendedName>
        <fullName evidence="1">Phosphatidylglycerol/phosphatidylinositol transfer protein</fullName>
    </recommendedName>
</protein>
<keyword evidence="10" id="KW-1185">Reference proteome</keyword>
<dbReference type="HOGENOM" id="CLU_647488_0_0_1"/>
<keyword evidence="2" id="KW-0540">Nuclease</keyword>
<proteinExistence type="predicted"/>
<dbReference type="FunFam" id="2.70.220.10:FF:000004">
    <property type="entry name" value="Related to phosphatidylglycerol/phosphatidylinositol transfer protein"/>
    <property type="match status" value="1"/>
</dbReference>
<dbReference type="InterPro" id="IPR014756">
    <property type="entry name" value="Ig_E-set"/>
</dbReference>
<dbReference type="STRING" id="5643.A0A060SFE9"/>
<dbReference type="InterPro" id="IPR033917">
    <property type="entry name" value="ML_PG-PI_TP"/>
</dbReference>
<dbReference type="SMART" id="SM00737">
    <property type="entry name" value="ML"/>
    <property type="match status" value="1"/>
</dbReference>
<dbReference type="GO" id="GO:0032366">
    <property type="term" value="P:intracellular sterol transport"/>
    <property type="evidence" value="ECO:0007669"/>
    <property type="project" value="InterPro"/>
</dbReference>
<sequence>MARFRFLLLLAAALGCVVASPVDGQERLGNTPSLAPGKDWDWTDCGTESHIVHIKDIQVSPDPPQRGEDLTVTVEGIANAAVEQDGAYADVTVKVGVIKVLQKEFDVCEEALKANATIQCPVKEGTHKVVQTVTLPKEIPPAQFKVNIRGYTADDDDMVCLDLMMDFRPKHSSFFSCRVIAHAWPRINTPTYATLAGNSTTETAAAFAFVASPKTMPALRYLLVLDFEATCDDTNRIVPRGEMEIIEFPTILYDLQHDKVEAVFHEYVRPTLHPTLTKFCTDLTGIEQKTVAAANPFPRVWERYKEFLHSHKIAEDPSSASFLTCGDWDLKTMLPLQLQLAGITDAFVQTGSLVPPFDRWINVKKSFQRLYSLRYPKGMDGMLRHMGMELEGRHHSGIDDCKNILRLVRRMQQDGWKPEDDLPS</sequence>
<dbReference type="Pfam" id="PF00929">
    <property type="entry name" value="RNase_T"/>
    <property type="match status" value="1"/>
</dbReference>
<dbReference type="InterPro" id="IPR013520">
    <property type="entry name" value="Ribonucl_H"/>
</dbReference>
<dbReference type="EMBL" id="CCBP010000119">
    <property type="protein sequence ID" value="CDO73232.1"/>
    <property type="molecule type" value="Genomic_DNA"/>
</dbReference>
<accession>A0A060SFE9</accession>
<evidence type="ECO:0000256" key="6">
    <source>
        <dbReference type="SAM" id="SignalP"/>
    </source>
</evidence>
<dbReference type="GO" id="GO:0003676">
    <property type="term" value="F:nucleic acid binding"/>
    <property type="evidence" value="ECO:0007669"/>
    <property type="project" value="InterPro"/>
</dbReference>
<evidence type="ECO:0000256" key="2">
    <source>
        <dbReference type="ARBA" id="ARBA00022722"/>
    </source>
</evidence>
<evidence type="ECO:0000313" key="9">
    <source>
        <dbReference type="EMBL" id="CDO73232.1"/>
    </source>
</evidence>
<dbReference type="InterPro" id="IPR003172">
    <property type="entry name" value="ML_dom"/>
</dbReference>
<dbReference type="Gene3D" id="3.30.420.10">
    <property type="entry name" value="Ribonuclease H-like superfamily/Ribonuclease H"/>
    <property type="match status" value="1"/>
</dbReference>
<feature type="chain" id="PRO_5001592182" description="Phosphatidylglycerol/phosphatidylinositol transfer protein" evidence="6">
    <location>
        <begin position="20"/>
        <end position="424"/>
    </location>
</feature>
<dbReference type="OrthoDB" id="448399at2759"/>
<feature type="domain" description="MD-2-related lipid-recognition" evidence="8">
    <location>
        <begin position="42"/>
        <end position="165"/>
    </location>
</feature>
<dbReference type="AlphaFoldDB" id="A0A060SFE9"/>
<dbReference type="InterPro" id="IPR036397">
    <property type="entry name" value="RNaseH_sf"/>
</dbReference>
<dbReference type="SUPFAM" id="SSF53098">
    <property type="entry name" value="Ribonuclease H-like"/>
    <property type="match status" value="1"/>
</dbReference>
<evidence type="ECO:0000256" key="3">
    <source>
        <dbReference type="ARBA" id="ARBA00022729"/>
    </source>
</evidence>
<dbReference type="Proteomes" id="UP000029665">
    <property type="component" value="Unassembled WGS sequence"/>
</dbReference>
<dbReference type="PANTHER" id="PTHR23044:SF61">
    <property type="entry name" value="3'-5' EXORIBONUCLEASE 1-RELATED"/>
    <property type="match status" value="1"/>
</dbReference>
<dbReference type="SMART" id="SM00479">
    <property type="entry name" value="EXOIII"/>
    <property type="match status" value="1"/>
</dbReference>
<dbReference type="Pfam" id="PF02221">
    <property type="entry name" value="E1_DerP2_DerF2"/>
    <property type="match status" value="1"/>
</dbReference>
<keyword evidence="5" id="KW-0269">Exonuclease</keyword>
<evidence type="ECO:0000259" key="8">
    <source>
        <dbReference type="SMART" id="SM00737"/>
    </source>
</evidence>
<feature type="signal peptide" evidence="6">
    <location>
        <begin position="1"/>
        <end position="19"/>
    </location>
</feature>
<evidence type="ECO:0000256" key="5">
    <source>
        <dbReference type="ARBA" id="ARBA00022839"/>
    </source>
</evidence>
<feature type="domain" description="Exonuclease" evidence="7">
    <location>
        <begin position="221"/>
        <end position="417"/>
    </location>
</feature>
<name>A0A060SFE9_PYCCI</name>
<dbReference type="Gene3D" id="2.70.220.10">
    <property type="entry name" value="Ganglioside GM2 activator"/>
    <property type="match status" value="1"/>
</dbReference>
<dbReference type="GO" id="GO:0000175">
    <property type="term" value="F:3'-5'-RNA exonuclease activity"/>
    <property type="evidence" value="ECO:0007669"/>
    <property type="project" value="InterPro"/>
</dbReference>
<evidence type="ECO:0000256" key="1">
    <source>
        <dbReference type="ARBA" id="ARBA00016056"/>
    </source>
</evidence>